<dbReference type="EMBL" id="BAER01000111">
    <property type="protein sequence ID" value="GAC34469.1"/>
    <property type="molecule type" value="Genomic_DNA"/>
</dbReference>
<protein>
    <submittedName>
        <fullName evidence="1">Uncharacterized protein</fullName>
    </submittedName>
</protein>
<evidence type="ECO:0000313" key="2">
    <source>
        <dbReference type="Proteomes" id="UP000006322"/>
    </source>
</evidence>
<comment type="caution">
    <text evidence="1">The sequence shown here is derived from an EMBL/GenBank/DDBJ whole genome shotgun (WGS) entry which is preliminary data.</text>
</comment>
<proteinExistence type="predicted"/>
<name>K6YP25_9ALTE</name>
<organism evidence="1 2">
    <name type="scientific">Paraglaciecola polaris LMG 21857</name>
    <dbReference type="NCBI Taxonomy" id="1129793"/>
    <lineage>
        <taxon>Bacteria</taxon>
        <taxon>Pseudomonadati</taxon>
        <taxon>Pseudomonadota</taxon>
        <taxon>Gammaproteobacteria</taxon>
        <taxon>Alteromonadales</taxon>
        <taxon>Alteromonadaceae</taxon>
        <taxon>Paraglaciecola</taxon>
    </lineage>
</organism>
<reference evidence="2" key="1">
    <citation type="journal article" date="2014" name="Environ. Microbiol.">
        <title>Comparative genomics of the marine bacterial genus Glaciecola reveals the high degree of genomic diversity and genomic characteristic for cold adaptation.</title>
        <authorList>
            <person name="Qin Q.L."/>
            <person name="Xie B.B."/>
            <person name="Yu Y."/>
            <person name="Shu Y.L."/>
            <person name="Rong J.C."/>
            <person name="Zhang Y.J."/>
            <person name="Zhao D.L."/>
            <person name="Chen X.L."/>
            <person name="Zhang X.Y."/>
            <person name="Chen B."/>
            <person name="Zhou B.C."/>
            <person name="Zhang Y.Z."/>
        </authorList>
    </citation>
    <scope>NUCLEOTIDE SEQUENCE [LARGE SCALE GENOMIC DNA]</scope>
    <source>
        <strain evidence="2">LMG 21857</strain>
    </source>
</reference>
<dbReference type="AlphaFoldDB" id="K6YP25"/>
<keyword evidence="2" id="KW-1185">Reference proteome</keyword>
<accession>K6YP25</accession>
<dbReference type="STRING" id="1129793.GPLA_3581"/>
<dbReference type="Proteomes" id="UP000006322">
    <property type="component" value="Unassembled WGS sequence"/>
</dbReference>
<gene>
    <name evidence="1" type="ORF">GPLA_3581</name>
</gene>
<evidence type="ECO:0000313" key="1">
    <source>
        <dbReference type="EMBL" id="GAC34469.1"/>
    </source>
</evidence>
<sequence>MMNPSSKKLLLIKLPHMVTILTLQLVCSFVHKNHAQRPLFNKSSPVRIAIQFGLYRLFGLLRQLP</sequence>